<protein>
    <submittedName>
        <fullName evidence="2">Uncharacterized protein</fullName>
    </submittedName>
</protein>
<sequence length="79" mass="8935">MEIILVTPSFEENFVNLNGRRLKLSAAPIPPYISFTGGVVSGGAHYLMLYFMGEKYNYTMEVDTKNPQGTGYYDKGMWN</sequence>
<evidence type="ECO:0000313" key="3">
    <source>
        <dbReference type="Proteomes" id="UP000708208"/>
    </source>
</evidence>
<feature type="transmembrane region" description="Helical" evidence="1">
    <location>
        <begin position="32"/>
        <end position="51"/>
    </location>
</feature>
<keyword evidence="3" id="KW-1185">Reference proteome</keyword>
<gene>
    <name evidence="2" type="ORF">AFUS01_LOCUS3884</name>
</gene>
<evidence type="ECO:0000313" key="2">
    <source>
        <dbReference type="EMBL" id="CAG7695567.1"/>
    </source>
</evidence>
<comment type="caution">
    <text evidence="2">The sequence shown here is derived from an EMBL/GenBank/DDBJ whole genome shotgun (WGS) entry which is preliminary data.</text>
</comment>
<dbReference type="AlphaFoldDB" id="A0A8J2NTQ3"/>
<name>A0A8J2NTQ3_9HEXA</name>
<dbReference type="Proteomes" id="UP000708208">
    <property type="component" value="Unassembled WGS sequence"/>
</dbReference>
<feature type="non-terminal residue" evidence="2">
    <location>
        <position position="79"/>
    </location>
</feature>
<proteinExistence type="predicted"/>
<reference evidence="2" key="1">
    <citation type="submission" date="2021-06" db="EMBL/GenBank/DDBJ databases">
        <authorList>
            <person name="Hodson N. C."/>
            <person name="Mongue J. A."/>
            <person name="Jaron S. K."/>
        </authorList>
    </citation>
    <scope>NUCLEOTIDE SEQUENCE</scope>
</reference>
<accession>A0A8J2NTQ3</accession>
<dbReference type="OrthoDB" id="8182981at2759"/>
<dbReference type="EMBL" id="CAJVCH010023819">
    <property type="protein sequence ID" value="CAG7695567.1"/>
    <property type="molecule type" value="Genomic_DNA"/>
</dbReference>
<keyword evidence="1" id="KW-0812">Transmembrane</keyword>
<keyword evidence="1" id="KW-0472">Membrane</keyword>
<organism evidence="2 3">
    <name type="scientific">Allacma fusca</name>
    <dbReference type="NCBI Taxonomy" id="39272"/>
    <lineage>
        <taxon>Eukaryota</taxon>
        <taxon>Metazoa</taxon>
        <taxon>Ecdysozoa</taxon>
        <taxon>Arthropoda</taxon>
        <taxon>Hexapoda</taxon>
        <taxon>Collembola</taxon>
        <taxon>Symphypleona</taxon>
        <taxon>Sminthuridae</taxon>
        <taxon>Allacma</taxon>
    </lineage>
</organism>
<evidence type="ECO:0000256" key="1">
    <source>
        <dbReference type="SAM" id="Phobius"/>
    </source>
</evidence>
<keyword evidence="1" id="KW-1133">Transmembrane helix</keyword>